<organism evidence="1">
    <name type="scientific">Symploca sp. SIO1C4</name>
    <dbReference type="NCBI Taxonomy" id="2607765"/>
    <lineage>
        <taxon>Bacteria</taxon>
        <taxon>Bacillati</taxon>
        <taxon>Cyanobacteriota</taxon>
        <taxon>Cyanophyceae</taxon>
        <taxon>Coleofasciculales</taxon>
        <taxon>Coleofasciculaceae</taxon>
        <taxon>Symploca</taxon>
    </lineage>
</organism>
<dbReference type="Gene3D" id="2.60.120.10">
    <property type="entry name" value="Jelly Rolls"/>
    <property type="match status" value="1"/>
</dbReference>
<comment type="caution">
    <text evidence="1">The sequence shown here is derived from an EMBL/GenBank/DDBJ whole genome shotgun (WGS) entry which is preliminary data.</text>
</comment>
<name>A0A6B3N674_9CYAN</name>
<accession>A0A6B3N674</accession>
<dbReference type="AlphaFoldDB" id="A0A6B3N674"/>
<dbReference type="EMBL" id="JAAHFQ010000002">
    <property type="protein sequence ID" value="NER26122.1"/>
    <property type="molecule type" value="Genomic_DNA"/>
</dbReference>
<dbReference type="InterPro" id="IPR011051">
    <property type="entry name" value="RmlC_Cupin_sf"/>
</dbReference>
<dbReference type="InterPro" id="IPR014710">
    <property type="entry name" value="RmlC-like_jellyroll"/>
</dbReference>
<dbReference type="SUPFAM" id="SSF51182">
    <property type="entry name" value="RmlC-like cupins"/>
    <property type="match status" value="1"/>
</dbReference>
<sequence length="303" mass="34240">MGDKDKTFHSAQRRETDFLDVAPVKEDWGGDGRGHMNLSGRHTAISKEYVPRQYQLFDSNTVAQEEGWRVSGMPAHVAPGKLRLLSWHDCGASTSKVSLPPQFEAPSGIFTADLEIFILSGEIQLGEWKLRKHGYSLIPAGVKVGPWKVLGNQEVEILWMENGPVPLRYEKAENDHPDARMSEFIPAIDSKLLPWAKTVTVQFEQAKKKWLRRDNNGGGTWLLAILPHYDGKHPEIQCYNEEGYCLAGYCDIGKYRCVKDYFGYVPSFTTSPRHQTDDGSLFFIRVDRDLSKGGTVLSYPYDV</sequence>
<dbReference type="Pfam" id="PF14499">
    <property type="entry name" value="DUF4437"/>
    <property type="match status" value="1"/>
</dbReference>
<evidence type="ECO:0000313" key="1">
    <source>
        <dbReference type="EMBL" id="NER26122.1"/>
    </source>
</evidence>
<reference evidence="1" key="1">
    <citation type="submission" date="2019-11" db="EMBL/GenBank/DDBJ databases">
        <title>Genomic insights into an expanded diversity of filamentous marine cyanobacteria reveals the extraordinary biosynthetic potential of Moorea and Okeania.</title>
        <authorList>
            <person name="Ferreira Leao T."/>
            <person name="Wang M."/>
            <person name="Moss N."/>
            <person name="Da Silva R."/>
            <person name="Sanders J."/>
            <person name="Nurk S."/>
            <person name="Gurevich A."/>
            <person name="Humphrey G."/>
            <person name="Reher R."/>
            <person name="Zhu Q."/>
            <person name="Belda-Ferre P."/>
            <person name="Glukhov E."/>
            <person name="Rex R."/>
            <person name="Dorrestein P.C."/>
            <person name="Knight R."/>
            <person name="Pevzner P."/>
            <person name="Gerwick W.H."/>
            <person name="Gerwick L."/>
        </authorList>
    </citation>
    <scope>NUCLEOTIDE SEQUENCE</scope>
    <source>
        <strain evidence="1">SIO1C4</strain>
    </source>
</reference>
<proteinExistence type="predicted"/>
<dbReference type="InterPro" id="IPR028013">
    <property type="entry name" value="DUF4437"/>
</dbReference>
<dbReference type="CDD" id="cd20300">
    <property type="entry name" value="cupin_npun_f5605-like_N"/>
    <property type="match status" value="1"/>
</dbReference>
<gene>
    <name evidence="1" type="ORF">F6J89_00205</name>
</gene>
<protein>
    <submittedName>
        <fullName evidence="1">DUF4437 domain-containing protein</fullName>
    </submittedName>
</protein>